<evidence type="ECO:0000313" key="3">
    <source>
        <dbReference type="Proteomes" id="UP000648908"/>
    </source>
</evidence>
<keyword evidence="1" id="KW-0472">Membrane</keyword>
<proteinExistence type="predicted"/>
<evidence type="ECO:0000256" key="1">
    <source>
        <dbReference type="SAM" id="Phobius"/>
    </source>
</evidence>
<sequence length="65" mass="7498">MLKFFDVHNPFYRPLWRRILVTGICLGWGLFELATGNPFFAILFGAAGIYCAHQFFIAFDPKDPE</sequence>
<keyword evidence="3" id="KW-1185">Reference proteome</keyword>
<dbReference type="RefSeq" id="WP_202687471.1">
    <property type="nucleotide sequence ID" value="NZ_JAESVN010000002.1"/>
</dbReference>
<dbReference type="Proteomes" id="UP000648908">
    <property type="component" value="Unassembled WGS sequence"/>
</dbReference>
<evidence type="ECO:0000313" key="2">
    <source>
        <dbReference type="EMBL" id="MBL4916647.1"/>
    </source>
</evidence>
<evidence type="ECO:0008006" key="4">
    <source>
        <dbReference type="Google" id="ProtNLM"/>
    </source>
</evidence>
<keyword evidence="1" id="KW-1133">Transmembrane helix</keyword>
<name>A0A8K0VCB0_9RHOB</name>
<accession>A0A8K0VCB0</accession>
<reference evidence="2" key="1">
    <citation type="submission" date="2021-01" db="EMBL/GenBank/DDBJ databases">
        <title>Tabrizicola alba sp. nov. a motile alkaliphilic bacterium isolated from a soda lake.</title>
        <authorList>
            <person name="Szuroczki S."/>
            <person name="Abbaszade G."/>
            <person name="Schumann P."/>
            <person name="Toth E."/>
        </authorList>
    </citation>
    <scope>NUCLEOTIDE SEQUENCE</scope>
    <source>
        <strain evidence="2">DMG-N-6</strain>
    </source>
</reference>
<comment type="caution">
    <text evidence="2">The sequence shown here is derived from an EMBL/GenBank/DDBJ whole genome shotgun (WGS) entry which is preliminary data.</text>
</comment>
<organism evidence="2 3">
    <name type="scientific">Szabonella alba</name>
    <dbReference type="NCBI Taxonomy" id="2804194"/>
    <lineage>
        <taxon>Bacteria</taxon>
        <taxon>Pseudomonadati</taxon>
        <taxon>Pseudomonadota</taxon>
        <taxon>Alphaproteobacteria</taxon>
        <taxon>Rhodobacterales</taxon>
        <taxon>Paracoccaceae</taxon>
        <taxon>Szabonella</taxon>
    </lineage>
</organism>
<protein>
    <recommendedName>
        <fullName evidence="4">DUF3329 domain-containing protein</fullName>
    </recommendedName>
</protein>
<dbReference type="AlphaFoldDB" id="A0A8K0VCB0"/>
<dbReference type="EMBL" id="JAESVN010000002">
    <property type="protein sequence ID" value="MBL4916647.1"/>
    <property type="molecule type" value="Genomic_DNA"/>
</dbReference>
<feature type="transmembrane region" description="Helical" evidence="1">
    <location>
        <begin position="15"/>
        <end position="31"/>
    </location>
</feature>
<feature type="transmembrane region" description="Helical" evidence="1">
    <location>
        <begin position="38"/>
        <end position="59"/>
    </location>
</feature>
<keyword evidence="1" id="KW-0812">Transmembrane</keyword>
<gene>
    <name evidence="2" type="ORF">JL811_05380</name>
</gene>